<dbReference type="RefSeq" id="WP_163760301.1">
    <property type="nucleotide sequence ID" value="NZ_BLKW01000004.1"/>
</dbReference>
<name>A0A7I9Y3J9_9MYCO</name>
<accession>A0A7I9Y3J9</accession>
<evidence type="ECO:0008006" key="3">
    <source>
        <dbReference type="Google" id="ProtNLM"/>
    </source>
</evidence>
<dbReference type="Pfam" id="PF09485">
    <property type="entry name" value="CRISPR_Cse2"/>
    <property type="match status" value="1"/>
</dbReference>
<evidence type="ECO:0000313" key="1">
    <source>
        <dbReference type="EMBL" id="GFG76631.1"/>
    </source>
</evidence>
<protein>
    <recommendedName>
        <fullName evidence="3">Type I-E CRISPR-associated protein Cse2/CasB</fullName>
    </recommendedName>
</protein>
<dbReference type="NCBIfam" id="TIGR02548">
    <property type="entry name" value="casB_cse2"/>
    <property type="match status" value="1"/>
</dbReference>
<dbReference type="AlphaFoldDB" id="A0A7I9Y3J9"/>
<dbReference type="EMBL" id="BLKW01000004">
    <property type="protein sequence ID" value="GFG76631.1"/>
    <property type="molecule type" value="Genomic_DNA"/>
</dbReference>
<dbReference type="Proteomes" id="UP000465361">
    <property type="component" value="Unassembled WGS sequence"/>
</dbReference>
<dbReference type="Gene3D" id="1.10.520.40">
    <property type="entry name" value="CRISPR-associated protein Cse2"/>
    <property type="match status" value="1"/>
</dbReference>
<dbReference type="InterPro" id="IPR038287">
    <property type="entry name" value="Cse2_sf"/>
</dbReference>
<keyword evidence="2" id="KW-1185">Reference proteome</keyword>
<dbReference type="InterPro" id="IPR013382">
    <property type="entry name" value="CRISPR-assoc_prot_Cse2"/>
</dbReference>
<comment type="caution">
    <text evidence="1">The sequence shown here is derived from an EMBL/GenBank/DDBJ whole genome shotgun (WGS) entry which is preliminary data.</text>
</comment>
<dbReference type="CDD" id="cd09731">
    <property type="entry name" value="Cse2_I-E"/>
    <property type="match status" value="1"/>
</dbReference>
<proteinExistence type="predicted"/>
<organism evidence="1 2">
    <name type="scientific">Mycobacterium botniense</name>
    <dbReference type="NCBI Taxonomy" id="84962"/>
    <lineage>
        <taxon>Bacteria</taxon>
        <taxon>Bacillati</taxon>
        <taxon>Actinomycetota</taxon>
        <taxon>Actinomycetes</taxon>
        <taxon>Mycobacteriales</taxon>
        <taxon>Mycobacteriaceae</taxon>
        <taxon>Mycobacterium</taxon>
    </lineage>
</organism>
<gene>
    <name evidence="1" type="ORF">MBOT_39960</name>
</gene>
<reference evidence="1 2" key="1">
    <citation type="journal article" date="2019" name="Emerg. Microbes Infect.">
        <title>Comprehensive subspecies identification of 175 nontuberculous mycobacteria species based on 7547 genomic profiles.</title>
        <authorList>
            <person name="Matsumoto Y."/>
            <person name="Kinjo T."/>
            <person name="Motooka D."/>
            <person name="Nabeya D."/>
            <person name="Jung N."/>
            <person name="Uechi K."/>
            <person name="Horii T."/>
            <person name="Iida T."/>
            <person name="Fujita J."/>
            <person name="Nakamura S."/>
        </authorList>
    </citation>
    <scope>NUCLEOTIDE SEQUENCE [LARGE SCALE GENOMIC DNA]</scope>
    <source>
        <strain evidence="1 2">JCM 17322</strain>
    </source>
</reference>
<evidence type="ECO:0000313" key="2">
    <source>
        <dbReference type="Proteomes" id="UP000465361"/>
    </source>
</evidence>
<sequence>MTTSTTDSPLQPAQSRILGRLGRALDWRVDHLQSEYLAGSPSARAELAKLRRALGKTAGSVPEVWEYTFAAVPEALQWDRDEPSYAEQAAHAALTLFALHLQSMSGPAHLHGVSFGSAVGHLARMEGRSADAVRRRFMAVATASSIDEILVHVRGLVTQLRSVGQGFDYARFADDVLRLLNPQRSKNVRLAWGRDFYRSDSHVNASATEPETPEQKE</sequence>